<evidence type="ECO:0000256" key="1">
    <source>
        <dbReference type="SAM" id="MobiDB-lite"/>
    </source>
</evidence>
<dbReference type="Pfam" id="PF13365">
    <property type="entry name" value="Trypsin_2"/>
    <property type="match status" value="1"/>
</dbReference>
<evidence type="ECO:0000313" key="3">
    <source>
        <dbReference type="EMBL" id="BCL28222.1"/>
    </source>
</evidence>
<dbReference type="Gene3D" id="2.40.10.120">
    <property type="match status" value="1"/>
</dbReference>
<protein>
    <recommendedName>
        <fullName evidence="2">vWA-MoxR associated protein C-terminal domain-containing protein</fullName>
    </recommendedName>
</protein>
<dbReference type="EMBL" id="AP023440">
    <property type="protein sequence ID" value="BCL28222.1"/>
    <property type="molecule type" value="Genomic_DNA"/>
</dbReference>
<dbReference type="InterPro" id="IPR009003">
    <property type="entry name" value="Peptidase_S1_PA"/>
</dbReference>
<dbReference type="Proteomes" id="UP000516444">
    <property type="component" value="Chromosome"/>
</dbReference>
<feature type="domain" description="vWA-MoxR associated protein C-terminal" evidence="2">
    <location>
        <begin position="482"/>
        <end position="702"/>
    </location>
</feature>
<keyword evidence="4" id="KW-1185">Reference proteome</keyword>
<proteinExistence type="predicted"/>
<dbReference type="KEGG" id="sgm:GCM10017557_30810"/>
<dbReference type="RefSeq" id="WP_190850524.1">
    <property type="nucleotide sequence ID" value="NZ_AP023440.1"/>
</dbReference>
<organism evidence="3 4">
    <name type="scientific">Streptomyces aurantiacus</name>
    <dbReference type="NCBI Taxonomy" id="47760"/>
    <lineage>
        <taxon>Bacteria</taxon>
        <taxon>Bacillati</taxon>
        <taxon>Actinomycetota</taxon>
        <taxon>Actinomycetes</taxon>
        <taxon>Kitasatosporales</taxon>
        <taxon>Streptomycetaceae</taxon>
        <taxon>Streptomyces</taxon>
        <taxon>Streptomyces aurantiacus group</taxon>
    </lineage>
</organism>
<accession>A0A7G1NZV4</accession>
<evidence type="ECO:0000313" key="4">
    <source>
        <dbReference type="Proteomes" id="UP000516444"/>
    </source>
</evidence>
<dbReference type="InterPro" id="IPR045450">
    <property type="entry name" value="VMAP_C"/>
</dbReference>
<reference evidence="3 4" key="1">
    <citation type="journal article" date="2014" name="Int. J. Syst. Evol. Microbiol.">
        <title>Complete genome sequence of Corynebacterium casei LMG S-19264T (=DSM 44701T), isolated from a smear-ripened cheese.</title>
        <authorList>
            <consortium name="US DOE Joint Genome Institute (JGI-PGF)"/>
            <person name="Walter F."/>
            <person name="Albersmeier A."/>
            <person name="Kalinowski J."/>
            <person name="Ruckert C."/>
        </authorList>
    </citation>
    <scope>NUCLEOTIDE SEQUENCE [LARGE SCALE GENOMIC DNA]</scope>
    <source>
        <strain evidence="3 4">JCM 4677</strain>
    </source>
</reference>
<feature type="region of interest" description="Disordered" evidence="1">
    <location>
        <begin position="1"/>
        <end position="27"/>
    </location>
</feature>
<name>A0A7G1NZV4_9ACTN</name>
<evidence type="ECO:0000259" key="2">
    <source>
        <dbReference type="Pfam" id="PF20028"/>
    </source>
</evidence>
<dbReference type="Pfam" id="PF20028">
    <property type="entry name" value="VMAP-C"/>
    <property type="match status" value="1"/>
</dbReference>
<dbReference type="AlphaFoldDB" id="A0A7G1NZV4"/>
<sequence length="718" mass="78323">MGWFRALGSAPDEDQDQGPFAASIPRARDGRTAGAGLVLDSDTVLTCAHVVNDALGRALFDSRPPGPDELDVVLRGPRGSERYPARVAHWIAPRHKAGGAVHEGDDEWHGDLAVLRVDAPPGSTFPPPRRIAMSADQRVTVRHGSGHGATFAELTVKSLEGPVGYLDGAATGMAVGPGYSGGPLWHRQSRAVVGLMTAYFMPPHDPDTGKPLPYSPQQLVRRSWAIPWQHVEAELRPLGVLDAEEPGPVDPEDPAFTLLTEAIERALLSAIERGDCARRLARACGVGHGGEVLPPTVEEFAAFLLTHPRALAALVELLRRDNPEEADHVLTAGRLHRVPRLLSPREYARLHQLLRGIDKAVLGRFAEAVRAALPLAAAFPGGETLDALIDHLETLTGDGRSDDGEPRVPALLRVMEYVSVLCPGPQRAGLRIWSDGVAVRLAIPRSALAERRSDAQEWARVMRTRSARVRVLVQVTRADPGRHRLRIWCDEGAGLRQVSTDTSAAYSGSQAARELLRVLETLDPAAVDEQRPLVEVLVDRTSLNLPVDEWEGAGPDEIVPGVLGVEFPLVVHCPELLRRHERFLPDWRRRWSRLDSGATLVFSDASLSTNEIYAELMRKLDAVRVSVDVPAGLRDAVVQVCLAVGVPVVVWDRGRDTDSHVVKQMAEVATRELPDGVRSYRANTMLHPLDYPGRPVLAWADADRTVPRLHLTEPQESA</sequence>
<dbReference type="SUPFAM" id="SSF50494">
    <property type="entry name" value="Trypsin-like serine proteases"/>
    <property type="match status" value="1"/>
</dbReference>
<gene>
    <name evidence="3" type="ORF">GCM10017557_30810</name>
</gene>